<dbReference type="AlphaFoldDB" id="A0A934V7C1"/>
<dbReference type="Gene3D" id="3.30.530.20">
    <property type="match status" value="1"/>
</dbReference>
<comment type="similarity">
    <text evidence="1">Belongs to the AHA1 family.</text>
</comment>
<dbReference type="InterPro" id="IPR023393">
    <property type="entry name" value="START-like_dom_sf"/>
</dbReference>
<feature type="domain" description="Activator of Hsp90 ATPase homologue 1/2-like C-terminal" evidence="2">
    <location>
        <begin position="14"/>
        <end position="135"/>
    </location>
</feature>
<sequence length="251" mass="27115">MSERRRLEKRIELDASPEEVWEAVSTTAGLSVWFVPHQADESGEVSADFGDGNTQAGKVLAWEEGRRVVYGGPDDESEQTAAVALEFLVEGRDRGGTVLRFVHSGFAGDEDWADEYGQHSRGWDLFFRNLVAYFEHFAGLPVTGAVATAFTELGGDEVSDRLHRALGVATSAAPGERVRLSPAGPAPVDGVLDVREPGVLGVRSADGLYRFLGLGGGTHRMVNVTIYRYGADVDGASLTGSWQTWLDGVMR</sequence>
<evidence type="ECO:0000313" key="4">
    <source>
        <dbReference type="Proteomes" id="UP000635245"/>
    </source>
</evidence>
<evidence type="ECO:0000259" key="2">
    <source>
        <dbReference type="Pfam" id="PF08327"/>
    </source>
</evidence>
<accession>A0A934V7C1</accession>
<protein>
    <submittedName>
        <fullName evidence="3">SRPBCC domain-containing protein</fullName>
    </submittedName>
</protein>
<proteinExistence type="inferred from homology"/>
<dbReference type="Pfam" id="PF08327">
    <property type="entry name" value="AHSA1"/>
    <property type="match status" value="1"/>
</dbReference>
<evidence type="ECO:0000256" key="1">
    <source>
        <dbReference type="ARBA" id="ARBA00006817"/>
    </source>
</evidence>
<dbReference type="EMBL" id="JAENJH010000010">
    <property type="protein sequence ID" value="MBK1788427.1"/>
    <property type="molecule type" value="Genomic_DNA"/>
</dbReference>
<dbReference type="SUPFAM" id="SSF55961">
    <property type="entry name" value="Bet v1-like"/>
    <property type="match status" value="1"/>
</dbReference>
<dbReference type="InterPro" id="IPR013538">
    <property type="entry name" value="ASHA1/2-like_C"/>
</dbReference>
<keyword evidence="4" id="KW-1185">Reference proteome</keyword>
<organism evidence="3 4">
    <name type="scientific">Prauserella cavernicola</name>
    <dbReference type="NCBI Taxonomy" id="2800127"/>
    <lineage>
        <taxon>Bacteria</taxon>
        <taxon>Bacillati</taxon>
        <taxon>Actinomycetota</taxon>
        <taxon>Actinomycetes</taxon>
        <taxon>Pseudonocardiales</taxon>
        <taxon>Pseudonocardiaceae</taxon>
        <taxon>Prauserella</taxon>
    </lineage>
</organism>
<dbReference type="Proteomes" id="UP000635245">
    <property type="component" value="Unassembled WGS sequence"/>
</dbReference>
<dbReference type="RefSeq" id="WP_200324334.1">
    <property type="nucleotide sequence ID" value="NZ_JAENJH010000010.1"/>
</dbReference>
<reference evidence="3" key="1">
    <citation type="submission" date="2020-12" db="EMBL/GenBank/DDBJ databases">
        <title>Prauserella sp. ASG 168, a novel actinomycete isolated from cave rock.</title>
        <authorList>
            <person name="Suriyachadkun C."/>
        </authorList>
    </citation>
    <scope>NUCLEOTIDE SEQUENCE</scope>
    <source>
        <strain evidence="3">ASG 168</strain>
    </source>
</reference>
<gene>
    <name evidence="3" type="ORF">JHE00_29205</name>
</gene>
<comment type="caution">
    <text evidence="3">The sequence shown here is derived from an EMBL/GenBank/DDBJ whole genome shotgun (WGS) entry which is preliminary data.</text>
</comment>
<dbReference type="CDD" id="cd07814">
    <property type="entry name" value="SRPBCC_CalC_Aha1-like"/>
    <property type="match status" value="1"/>
</dbReference>
<name>A0A934V7C1_9PSEU</name>
<evidence type="ECO:0000313" key="3">
    <source>
        <dbReference type="EMBL" id="MBK1788427.1"/>
    </source>
</evidence>